<comment type="caution">
    <text evidence="3">The sequence shown here is derived from an EMBL/GenBank/DDBJ whole genome shotgun (WGS) entry which is preliminary data.</text>
</comment>
<dbReference type="AlphaFoldDB" id="F9CWM2"/>
<evidence type="ECO:0000259" key="2">
    <source>
        <dbReference type="Pfam" id="PF00582"/>
    </source>
</evidence>
<dbReference type="STRING" id="1001994.MY1_0913"/>
<dbReference type="EMBL" id="AFPU01000001">
    <property type="protein sequence ID" value="EGP93674.1"/>
    <property type="molecule type" value="Genomic_DNA"/>
</dbReference>
<comment type="similarity">
    <text evidence="1">Belongs to the universal stress protein A family.</text>
</comment>
<keyword evidence="4" id="KW-1185">Reference proteome</keyword>
<dbReference type="PIRSF" id="PIRSF006276">
    <property type="entry name" value="UspA"/>
    <property type="match status" value="1"/>
</dbReference>
<evidence type="ECO:0000256" key="1">
    <source>
        <dbReference type="ARBA" id="ARBA00008791"/>
    </source>
</evidence>
<dbReference type="SUPFAM" id="SSF52402">
    <property type="entry name" value="Adenine nucleotide alpha hydrolases-like"/>
    <property type="match status" value="1"/>
</dbReference>
<dbReference type="InterPro" id="IPR006015">
    <property type="entry name" value="Universal_stress_UspA"/>
</dbReference>
<reference evidence="3 4" key="1">
    <citation type="journal article" date="2011" name="J. Bacteriol.">
        <title>Genome Sequence of an Ammonia-Oxidizing Soil Archaeon, "Candidatus Nitrosoarchaeum koreensis" MY1.</title>
        <authorList>
            <person name="Kim B.K."/>
            <person name="Jung M.Y."/>
            <person name="Yu D.S."/>
            <person name="Park S.J."/>
            <person name="Oh T.K."/>
            <person name="Rhee S.K."/>
            <person name="Kim J.F."/>
        </authorList>
    </citation>
    <scope>NUCLEOTIDE SEQUENCE [LARGE SCALE GENOMIC DNA]</scope>
    <source>
        <strain evidence="3 4">MY1</strain>
    </source>
</reference>
<gene>
    <name evidence="3" type="ORF">MY1_0913</name>
</gene>
<protein>
    <submittedName>
        <fullName evidence="3">UspA domain protein</fullName>
    </submittedName>
</protein>
<dbReference type="InterPro" id="IPR006016">
    <property type="entry name" value="UspA"/>
</dbReference>
<dbReference type="PRINTS" id="PR01438">
    <property type="entry name" value="UNVRSLSTRESS"/>
</dbReference>
<evidence type="ECO:0000313" key="4">
    <source>
        <dbReference type="Proteomes" id="UP000004440"/>
    </source>
</evidence>
<name>F9CWM2_9ARCH</name>
<proteinExistence type="inferred from homology"/>
<organism evidence="3 4">
    <name type="scientific">Nitrosarchaeum koreense MY1</name>
    <dbReference type="NCBI Taxonomy" id="1001994"/>
    <lineage>
        <taxon>Archaea</taxon>
        <taxon>Nitrososphaerota</taxon>
        <taxon>Nitrososphaeria</taxon>
        <taxon>Nitrosopumilales</taxon>
        <taxon>Nitrosopumilaceae</taxon>
        <taxon>Nitrosarchaeum</taxon>
    </lineage>
</organism>
<feature type="domain" description="UspA" evidence="2">
    <location>
        <begin position="1"/>
        <end position="143"/>
    </location>
</feature>
<dbReference type="Pfam" id="PF00582">
    <property type="entry name" value="Usp"/>
    <property type="match status" value="1"/>
</dbReference>
<dbReference type="CDD" id="cd00293">
    <property type="entry name" value="USP-like"/>
    <property type="match status" value="1"/>
</dbReference>
<accession>F9CWM2</accession>
<dbReference type="RefSeq" id="WP_007550481.1">
    <property type="nucleotide sequence ID" value="NZ_AFPU01000001.1"/>
</dbReference>
<evidence type="ECO:0000313" key="3">
    <source>
        <dbReference type="EMBL" id="EGP93674.1"/>
    </source>
</evidence>
<sequence length="143" mass="15766">MFTNILVPFDLSNQSIHAFKTALDIAKKYNSRITLLTCLEGDAWHHKFYDSSADDEIIKKQKKAILAHIAKVEPLAKKANISMKSQILKSMSVVKDIVAYAKSRKIDLIVMSSHGRTGVDKLILGSVANGVAQKSSCPVLIIK</sequence>
<dbReference type="Gene3D" id="3.40.50.620">
    <property type="entry name" value="HUPs"/>
    <property type="match status" value="1"/>
</dbReference>
<dbReference type="Proteomes" id="UP000004440">
    <property type="component" value="Unassembled WGS sequence"/>
</dbReference>
<dbReference type="InterPro" id="IPR014729">
    <property type="entry name" value="Rossmann-like_a/b/a_fold"/>
</dbReference>
<dbReference type="PANTHER" id="PTHR46268">
    <property type="entry name" value="STRESS RESPONSE PROTEIN NHAX"/>
    <property type="match status" value="1"/>
</dbReference>
<dbReference type="PANTHER" id="PTHR46268:SF6">
    <property type="entry name" value="UNIVERSAL STRESS PROTEIN UP12"/>
    <property type="match status" value="1"/>
</dbReference>
<dbReference type="PATRIC" id="fig|1001994.6.peg.899"/>